<accession>A0A833MEV1</accession>
<reference evidence="1 2" key="1">
    <citation type="submission" date="2019-10" db="EMBL/GenBank/DDBJ databases">
        <title>Alkaliphilus serpentinus sp. nov. and Alkaliphilus pronyensis sp. nov., two novel anaerobic alkaliphilic species isolated from the serpentinized-hosted hydrothermal field of the Prony Bay (New Caledonia).</title>
        <authorList>
            <person name="Postec A."/>
        </authorList>
    </citation>
    <scope>NUCLEOTIDE SEQUENCE [LARGE SCALE GENOMIC DNA]</scope>
    <source>
        <strain evidence="1 2">LacT</strain>
    </source>
</reference>
<dbReference type="AlphaFoldDB" id="A0A833MEV1"/>
<protein>
    <recommendedName>
        <fullName evidence="3">ABC transporter domain-containing protein</fullName>
    </recommendedName>
</protein>
<gene>
    <name evidence="1" type="ORF">F8153_03100</name>
</gene>
<name>A0A833MEV1_9FIRM</name>
<proteinExistence type="predicted"/>
<dbReference type="OrthoDB" id="1956365at2"/>
<evidence type="ECO:0000313" key="1">
    <source>
        <dbReference type="EMBL" id="KAB3532070.1"/>
    </source>
</evidence>
<dbReference type="EMBL" id="WBZB01000011">
    <property type="protein sequence ID" value="KAB3532070.1"/>
    <property type="molecule type" value="Genomic_DNA"/>
</dbReference>
<dbReference type="Gene3D" id="3.40.50.300">
    <property type="entry name" value="P-loop containing nucleotide triphosphate hydrolases"/>
    <property type="match status" value="1"/>
</dbReference>
<evidence type="ECO:0000313" key="2">
    <source>
        <dbReference type="Proteomes" id="UP000465601"/>
    </source>
</evidence>
<organism evidence="1 2">
    <name type="scientific">Alkaliphilus serpentinus</name>
    <dbReference type="NCBI Taxonomy" id="1482731"/>
    <lineage>
        <taxon>Bacteria</taxon>
        <taxon>Bacillati</taxon>
        <taxon>Bacillota</taxon>
        <taxon>Clostridia</taxon>
        <taxon>Peptostreptococcales</taxon>
        <taxon>Natronincolaceae</taxon>
        <taxon>Alkaliphilus</taxon>
    </lineage>
</organism>
<sequence>MIQLKDLSLIKDNDYLLKNINLSVDENEVYLLKGLGIENLKALYGLLEGRLIPSEGDYFFEGRKFYQLSNLEKAFMRKNTIINLLDSAFYNGEFTVQKNLQQQLKRSGLYPTKWKALINETLSQLEIQTIADKKGDELTPLQLMKAKIAKGAVVKPKVLLIAAGEYLTDGGQQLKGILLEIKKKGISVIYAEIKNMQCIGELIEVIML</sequence>
<evidence type="ECO:0008006" key="3">
    <source>
        <dbReference type="Google" id="ProtNLM"/>
    </source>
</evidence>
<dbReference type="RefSeq" id="WP_151864897.1">
    <property type="nucleotide sequence ID" value="NZ_WBZB01000011.1"/>
</dbReference>
<dbReference type="Proteomes" id="UP000465601">
    <property type="component" value="Unassembled WGS sequence"/>
</dbReference>
<dbReference type="InterPro" id="IPR027417">
    <property type="entry name" value="P-loop_NTPase"/>
</dbReference>
<comment type="caution">
    <text evidence="1">The sequence shown here is derived from an EMBL/GenBank/DDBJ whole genome shotgun (WGS) entry which is preliminary data.</text>
</comment>
<keyword evidence="2" id="KW-1185">Reference proteome</keyword>
<dbReference type="SUPFAM" id="SSF52540">
    <property type="entry name" value="P-loop containing nucleoside triphosphate hydrolases"/>
    <property type="match status" value="1"/>
</dbReference>